<feature type="domain" description="Duffy-antigen binding" evidence="3">
    <location>
        <begin position="1555"/>
        <end position="1726"/>
    </location>
</feature>
<feature type="compositionally biased region" description="Polar residues" evidence="1">
    <location>
        <begin position="2177"/>
        <end position="2198"/>
    </location>
</feature>
<evidence type="ECO:0000259" key="4">
    <source>
        <dbReference type="Pfam" id="PF18562"/>
    </source>
</evidence>
<evidence type="ECO:0000313" key="7">
    <source>
        <dbReference type="EMBL" id="ETW32599.1"/>
    </source>
</evidence>
<dbReference type="FunFam" id="1.20.58.1930:FF:000001">
    <property type="entry name" value="Erythrocyte membrane protein 1, PfEMP1"/>
    <property type="match status" value="1"/>
</dbReference>
<dbReference type="Pfam" id="PF22672">
    <property type="entry name" value="DBL_C"/>
    <property type="match status" value="3"/>
</dbReference>
<dbReference type="Pfam" id="PF18562">
    <property type="entry name" value="CIDR1_gamma"/>
    <property type="match status" value="1"/>
</dbReference>
<proteinExistence type="predicted"/>
<feature type="domain" description="Duffy-antigen binding" evidence="3">
    <location>
        <begin position="22"/>
        <end position="192"/>
    </location>
</feature>
<protein>
    <recommendedName>
        <fullName evidence="9">Duffy-binding-like domain-containing protein</fullName>
    </recommendedName>
</protein>
<feature type="domain" description="Duffy-binding-like" evidence="2">
    <location>
        <begin position="461"/>
        <end position="603"/>
    </location>
</feature>
<feature type="domain" description="Cysteine-rich interdomain region 1 gamma" evidence="4">
    <location>
        <begin position="1960"/>
        <end position="2010"/>
    </location>
</feature>
<accession>A0A024VV39</accession>
<dbReference type="FunFam" id="1.20.58.830:FF:000021">
    <property type="entry name" value="Erythrocyte membrane protein 1, PfEMP1"/>
    <property type="match status" value="1"/>
</dbReference>
<dbReference type="InterPro" id="IPR049158">
    <property type="entry name" value="PfEMP1_CIDRalpha1_dom"/>
</dbReference>
<feature type="domain" description="Duffy-binding-like" evidence="6">
    <location>
        <begin position="1358"/>
        <end position="1457"/>
    </location>
</feature>
<name>A0A024VV39_PLAFA</name>
<feature type="region of interest" description="Disordered" evidence="1">
    <location>
        <begin position="598"/>
        <end position="633"/>
    </location>
</feature>
<dbReference type="EMBL" id="KI927224">
    <property type="protein sequence ID" value="ETW32599.1"/>
    <property type="molecule type" value="Genomic_DNA"/>
</dbReference>
<feature type="compositionally biased region" description="Basic and acidic residues" evidence="1">
    <location>
        <begin position="611"/>
        <end position="620"/>
    </location>
</feature>
<organism evidence="7 8">
    <name type="scientific">Plasmodium falciparum Tanzania</name>
    <name type="common">2000708</name>
    <dbReference type="NCBI Taxonomy" id="1036725"/>
    <lineage>
        <taxon>Eukaryota</taxon>
        <taxon>Sar</taxon>
        <taxon>Alveolata</taxon>
        <taxon>Apicomplexa</taxon>
        <taxon>Aconoidasida</taxon>
        <taxon>Haemosporida</taxon>
        <taxon>Plasmodiidae</taxon>
        <taxon>Plasmodium</taxon>
        <taxon>Plasmodium (Laverania)</taxon>
    </lineage>
</organism>
<dbReference type="GO" id="GO:0016020">
    <property type="term" value="C:membrane"/>
    <property type="evidence" value="ECO:0007669"/>
    <property type="project" value="InterPro"/>
</dbReference>
<dbReference type="GO" id="GO:0046789">
    <property type="term" value="F:host cell surface receptor binding"/>
    <property type="evidence" value="ECO:0007669"/>
    <property type="project" value="InterPro"/>
</dbReference>
<feature type="region of interest" description="Disordered" evidence="1">
    <location>
        <begin position="2240"/>
        <end position="2261"/>
    </location>
</feature>
<reference evidence="7 8" key="2">
    <citation type="submission" date="2013-02" db="EMBL/GenBank/DDBJ databases">
        <title>The Genome Sequence of Plasmodium falciparum Tanzania (2000708).</title>
        <authorList>
            <consortium name="The Broad Institute Genome Sequencing Platform"/>
            <consortium name="The Broad Institute Genome Sequencing Center for Infectious Disease"/>
            <person name="Neafsey D."/>
            <person name="Cheeseman I."/>
            <person name="Volkman S."/>
            <person name="Adams J."/>
            <person name="Walker B."/>
            <person name="Young S.K."/>
            <person name="Zeng Q."/>
            <person name="Gargeya S."/>
            <person name="Fitzgerald M."/>
            <person name="Haas B."/>
            <person name="Abouelleil A."/>
            <person name="Alvarado L."/>
            <person name="Arachchi H.M."/>
            <person name="Berlin A.M."/>
            <person name="Chapman S.B."/>
            <person name="Dewar J."/>
            <person name="Goldberg J."/>
            <person name="Griggs A."/>
            <person name="Gujja S."/>
            <person name="Hansen M."/>
            <person name="Howarth C."/>
            <person name="Imamovic A."/>
            <person name="Larimer J."/>
            <person name="McCowan C."/>
            <person name="Murphy C."/>
            <person name="Neiman D."/>
            <person name="Pearson M."/>
            <person name="Priest M."/>
            <person name="Roberts A."/>
            <person name="Saif S."/>
            <person name="Shea T."/>
            <person name="Sisk P."/>
            <person name="Sykes S."/>
            <person name="Wortman J."/>
            <person name="Nusbaum C."/>
            <person name="Birren B."/>
        </authorList>
    </citation>
    <scope>NUCLEOTIDE SEQUENCE [LARGE SCALE GENOMIC DNA]</scope>
    <source>
        <strain evidence="8">Tanzania (2000708)</strain>
    </source>
</reference>
<sequence>MHTWYISWHTWFGGVLVRTWGYRRRHVCDQNLEFLNNDYTETTHDLLGNVLVTAKYEGESIVKNHPNTKTSDVCTALARSFADIGDIVRGRDMFKSNEDVEKGLKIVFQKIYDLKKKEINDYDGDPNYYKLREAWWTANRDQVWKAITCKAPTGAHYFLKSSPDFKLFSNDYCGHKQGNVPTNLDYVPQYLRWFEEWAEEFCRKKKDKLNKVKEACRGKTGGMYCSHNGCDCEKTIGKIRHFVWDDKCNKCSIECGRYENWMKDQKLEFEKQKEKYESEINRYNLSIKSNKNFNDKYYKEFYDKLKVEQYESVNKFLELLKKGNKCKNIGHDEKTYFNKSDDKVTFSRSKYCQVCPDCGVECTNGRCKKKAETDENCGKPPIYTIPTDVTPTDINVLYSGDGHVDIVKRLSEFCRDSKKENGQNNEIWQCYYMGDSRNQCKIEKSVSQKKHQTKIAPFDYFFDLWVTNLLRDNIDWKNELKNCINNTNKTNCNKTCNDNCKCFQSWLNKKEDEWNKITGLLKNKNGILQNYYNKLKSHFDNYFFLVINNVNKGEEKWKKLKEDLKKEIDFSKLKTNTGDSQDSIKLLLDHEKKNAGTCLQNNPIDSCPKVEPQKSDEKVQPQDTPPNPCVNGQNQKVGKIKSVRDVAEGMQKQASVRHDGDINKLKGNISLAKFNNGANPRELKTESDITNKHTNGSRHLRLRRRFLPLRIWRRRGDYNGPCEGKDNENKRFSIGENWKTGEKVSSKDHVFLPPRREHFCTSNLENLKMNSVTSSTNVNASFLVDVLLAANKQVEHTMNDYKPASDQEGICRAIRYSFADLGDIIKGTDLWVNDGGEIKTQGNLVKIFEKIKVQLKGKLNMKYDTDNEGNKYINLRKDWWEANRRDVWKAMKCKTTSSPYRGNPPCSDDKTTPYDDYIPQRLRWMTEWAEWYCKEQSRLYGELVEKCAGCKGKQKCTQGNGECAKCKTSCENYKKFINTWQPQWKQMEQKYSQLYEEAKKYSDSGKKDTKNKNDYVLKFLNELQKENGVVSSTPSTKSGNTATSDVYATAAGYVHQELPNMDCQKQTQFCKNKNGVKPPNGAEDVNYTFKDTPNGYDVACKCDENKQKPPETPKEDACKIVKELLKDKKATDDIDGCKQRDDRTNSYPQWKCGIESGLVMENGICMPPRRQKLCLHYLTILNDSAKEEDLRKAFIKCAAAETFLSWQYYKSKHGNGASKLDEELKKGKIPEEFLRSMFYTFGDYRDFLFGTDISKGHGKESALAKKIDSIFPPNVDGKTPNDKTREQWWNENGPKIWEAMLCALSYDTETKDMDKDVFNTLTDSNSKYQYKSVTFTSTSNTTLSTFAEIPQFLRWMTEWGEEFCKKRKEQVETLKGQCTNCEVSSDGKICEKNSEGCTKCREECTKYQTWLKDWKDNYNKQKDKFKIDKENDQDAKQSDHAYQYLGTILQKICKSDSTNGDCEYKCMEATSTQTKENKLPDGNTNNMPASLDDEPQEVQGKCNCTPPPDACTIVDGILGDKSSMGYHEGCREKYKKGVFTAWDCRPGIFKDGSDGACMPPRRKRLFLKKLHDLKGDETQVDLRQAVIECAAIETFFSWHEFKKEKEKEIKEKKERDGIYISSSNDDNGPQKELYGGKIPDEFKRQMFYTLGDYRDIFFGKDMSKDMGELNDKINKVFANGGKNPSVKRQQDFWNKYAQDIWKGMLCALSYDSTSKIMNTDVHTKLTSDPNNNYETVTFSGGFNSDKTSKTATITTKLVDFSRRPPYFRWLEEWAHEFCRKQTYKLAQIKVDCRGNEQKNEEKYCDGDGFDCKEIVPDKNRIFADFNCPSCAKSCRSYKKWINTKNTEFNKQTEKYKTEINKTQRNNDDNGFSTTLKEKYNTIAEYLLSLKGPCSKTNTEDTSINFKDTNETFKHATNCAPCPVFGVEYKNGNWINIAEKECHGKKITAENIRKNNESIKQVLMHVSDNGENGFSKELEKACQNSSIFEGIRKDEWICGNICKSNVCVLKNLKESTYDEKNILFRALFKRWLENFLEDYNKINAKISHCTNNSEGITCINGCEKKCNCVDIWIEKKSKEWENIRDRYLEPYEMNSSNKSYSVRTFLETLDPQNEVRKAIKPFTNLINFEDSNKCMDSITSKKKDCENNDVITILINKLKNEISDCQSKHKVIPGKECPQQSPSTTDTPQNDNENDTLLDTPSGFPPPFCNVPPNPCGDKDATNVVGVEVVAEILHQEAKDKMLERSGKKDEGKAKDSKVESVLKGNIKEARFKNGTSGTGLNSECDITDQHTNDSRRRRVHRDYKGPCTGKNQERFKIGTDWKDGDFVSTTHKEVFMPPRREHICTSNLEKIHVSSVTSSSNINDTFLVDVLLAAKEEADFIKRKYGDKIKANGFNDKETICRAIKYSFADIGDIIKGTDLWDANSEEIKTQGNLVTIFKEIKEKLKSTLGDKYANDNDGKHTQLRADWWEANRDQVWKAMKCPLPSADIIKCGPTPYDDYVPQRLRWMTEWAEWYCKEQSRAYTTLVNGCKQCREMGGKCMKDDGKCETCTKACNTYKAKIKKWEDQWEKISQKYKTLYQQANDSVNGATTSSSTDEKDKDVVDFLKKLYQQNKENNKWMWSKNSW</sequence>
<feature type="region of interest" description="Disordered" evidence="1">
    <location>
        <begin position="2273"/>
        <end position="2305"/>
    </location>
</feature>
<dbReference type="InterPro" id="IPR042202">
    <property type="entry name" value="Duffy-ag-bd_sf"/>
</dbReference>
<dbReference type="InterPro" id="IPR041480">
    <property type="entry name" value="CIDR1_gamma"/>
</dbReference>
<dbReference type="InterPro" id="IPR054595">
    <property type="entry name" value="DBL_C"/>
</dbReference>
<dbReference type="InterPro" id="IPR008602">
    <property type="entry name" value="Duffy-antigen-binding"/>
</dbReference>
<evidence type="ECO:0008006" key="9">
    <source>
        <dbReference type="Google" id="ProtNLM"/>
    </source>
</evidence>
<dbReference type="Gene3D" id="1.20.58.830">
    <property type="match status" value="5"/>
</dbReference>
<feature type="domain" description="Duffy-antigen binding" evidence="3">
    <location>
        <begin position="750"/>
        <end position="923"/>
    </location>
</feature>
<dbReference type="FunFam" id="1.20.58.1930:FF:000002">
    <property type="entry name" value="Erythrocyte membrane protein 1, PfEMP1"/>
    <property type="match status" value="1"/>
</dbReference>
<dbReference type="Pfam" id="PF05424">
    <property type="entry name" value="Duffy_binding"/>
    <property type="match status" value="5"/>
</dbReference>
<dbReference type="Gene3D" id="1.20.58.1930">
    <property type="match status" value="2"/>
</dbReference>
<gene>
    <name evidence="7" type="ORF">PFTANZ_06679</name>
</gene>
<feature type="domain" description="Duffy-antigen binding" evidence="3">
    <location>
        <begin position="2334"/>
        <end position="2506"/>
    </location>
</feature>
<feature type="region of interest" description="Disordered" evidence="1">
    <location>
        <begin position="2171"/>
        <end position="2204"/>
    </location>
</feature>
<evidence type="ECO:0000259" key="6">
    <source>
        <dbReference type="Pfam" id="PF22672"/>
    </source>
</evidence>
<evidence type="ECO:0000313" key="8">
    <source>
        <dbReference type="Proteomes" id="UP000030708"/>
    </source>
</evidence>
<dbReference type="InterPro" id="IPR004258">
    <property type="entry name" value="DBL"/>
</dbReference>
<evidence type="ECO:0000259" key="3">
    <source>
        <dbReference type="Pfam" id="PF05424"/>
    </source>
</evidence>
<feature type="domain" description="PfEMP1 CIDRalpha1" evidence="5">
    <location>
        <begin position="392"/>
        <end position="447"/>
    </location>
</feature>
<reference evidence="7 8" key="1">
    <citation type="submission" date="2013-02" db="EMBL/GenBank/DDBJ databases">
        <title>The Genome Annotation of Plasmodium falciparum Tanzania (2000708).</title>
        <authorList>
            <consortium name="The Broad Institute Genome Sequencing Platform"/>
            <consortium name="The Broad Institute Genome Sequencing Center for Infectious Disease"/>
            <person name="Neafsey D."/>
            <person name="Hoffman S."/>
            <person name="Volkman S."/>
            <person name="Rosenthal P."/>
            <person name="Walker B."/>
            <person name="Young S.K."/>
            <person name="Zeng Q."/>
            <person name="Gargeya S."/>
            <person name="Fitzgerald M."/>
            <person name="Haas B."/>
            <person name="Abouelleil A."/>
            <person name="Allen A.W."/>
            <person name="Alvarado L."/>
            <person name="Arachchi H.M."/>
            <person name="Berlin A.M."/>
            <person name="Chapman S.B."/>
            <person name="Gainer-Dewar J."/>
            <person name="Goldberg J."/>
            <person name="Griggs A."/>
            <person name="Gujja S."/>
            <person name="Hansen M."/>
            <person name="Howarth C."/>
            <person name="Imamovic A."/>
            <person name="Ireland A."/>
            <person name="Larimer J."/>
            <person name="McCowan C."/>
            <person name="Murphy C."/>
            <person name="Pearson M."/>
            <person name="Poon T.W."/>
            <person name="Priest M."/>
            <person name="Roberts A."/>
            <person name="Saif S."/>
            <person name="Shea T."/>
            <person name="Sisk P."/>
            <person name="Sykes S."/>
            <person name="Wortman J."/>
            <person name="Nusbaum C."/>
            <person name="Birren B."/>
        </authorList>
    </citation>
    <scope>NUCLEOTIDE SEQUENCE [LARGE SCALE GENOMIC DNA]</scope>
    <source>
        <strain evidence="8">Tanzania (2000708)</strain>
    </source>
</reference>
<dbReference type="SUPFAM" id="SSF140924">
    <property type="entry name" value="Duffy binding domain-like"/>
    <property type="match status" value="7"/>
</dbReference>
<evidence type="ECO:0000256" key="1">
    <source>
        <dbReference type="SAM" id="MobiDB-lite"/>
    </source>
</evidence>
<evidence type="ECO:0000259" key="5">
    <source>
        <dbReference type="Pfam" id="PF21807"/>
    </source>
</evidence>
<feature type="domain" description="Duffy-antigen binding" evidence="3">
    <location>
        <begin position="1163"/>
        <end position="1354"/>
    </location>
</feature>
<dbReference type="Pfam" id="PF21807">
    <property type="entry name" value="PfEMP1_CIDRalpha1_dom"/>
    <property type="match status" value="1"/>
</dbReference>
<dbReference type="Proteomes" id="UP000030708">
    <property type="component" value="Unassembled WGS sequence"/>
</dbReference>
<dbReference type="Pfam" id="PF03011">
    <property type="entry name" value="PFEMP"/>
    <property type="match status" value="2"/>
</dbReference>
<evidence type="ECO:0000259" key="2">
    <source>
        <dbReference type="Pfam" id="PF03011"/>
    </source>
</evidence>
<feature type="domain" description="Duffy-binding-like" evidence="6">
    <location>
        <begin position="1772"/>
        <end position="1915"/>
    </location>
</feature>
<dbReference type="Gene3D" id="1.20.1310.20">
    <property type="entry name" value="Duffy-antigen binding domain"/>
    <property type="match status" value="5"/>
</dbReference>
<feature type="domain" description="Duffy-binding-like" evidence="6">
    <location>
        <begin position="196"/>
        <end position="350"/>
    </location>
</feature>
<feature type="domain" description="Duffy-binding-like" evidence="2">
    <location>
        <begin position="2026"/>
        <end position="2169"/>
    </location>
</feature>